<reference evidence="3" key="1">
    <citation type="submission" date="2025-05" db="UniProtKB">
        <authorList>
            <consortium name="RefSeq"/>
        </authorList>
    </citation>
    <scope>NUCLEOTIDE SEQUENCE [LARGE SCALE GENOMIC DNA]</scope>
</reference>
<name>A0ABM3HQY1_9MYRT</name>
<accession>A0ABM3HQY1</accession>
<feature type="chain" id="PRO_5046647389" evidence="2">
    <location>
        <begin position="19"/>
        <end position="114"/>
    </location>
</feature>
<organism evidence="3 4">
    <name type="scientific">Rhodamnia argentea</name>
    <dbReference type="NCBI Taxonomy" id="178133"/>
    <lineage>
        <taxon>Eukaryota</taxon>
        <taxon>Viridiplantae</taxon>
        <taxon>Streptophyta</taxon>
        <taxon>Embryophyta</taxon>
        <taxon>Tracheophyta</taxon>
        <taxon>Spermatophyta</taxon>
        <taxon>Magnoliopsida</taxon>
        <taxon>eudicotyledons</taxon>
        <taxon>Gunneridae</taxon>
        <taxon>Pentapetalae</taxon>
        <taxon>rosids</taxon>
        <taxon>malvids</taxon>
        <taxon>Myrtales</taxon>
        <taxon>Myrtaceae</taxon>
        <taxon>Myrtoideae</taxon>
        <taxon>Myrteae</taxon>
        <taxon>Australasian group</taxon>
        <taxon>Rhodamnia</taxon>
    </lineage>
</organism>
<sequence length="114" mass="12766">MNHGTRHFLSLSLSLSLCKMMEEGEASMARAEGRAAIENEPKTLSFHQIKLAREAALYVVNTSTMEEALRIFTEGLQPVTCCGNRRDQEEERNDDNHDGESRLLSPRDAVSAPF</sequence>
<evidence type="ECO:0000256" key="1">
    <source>
        <dbReference type="SAM" id="MobiDB-lite"/>
    </source>
</evidence>
<evidence type="ECO:0000256" key="2">
    <source>
        <dbReference type="SAM" id="SignalP"/>
    </source>
</evidence>
<dbReference type="RefSeq" id="XP_048139009.1">
    <property type="nucleotide sequence ID" value="XM_048283052.1"/>
</dbReference>
<feature type="signal peptide" evidence="2">
    <location>
        <begin position="1"/>
        <end position="18"/>
    </location>
</feature>
<evidence type="ECO:0000313" key="4">
    <source>
        <dbReference type="RefSeq" id="XP_048139009.1"/>
    </source>
</evidence>
<reference evidence="4" key="2">
    <citation type="submission" date="2025-08" db="UniProtKB">
        <authorList>
            <consortium name="RefSeq"/>
        </authorList>
    </citation>
    <scope>IDENTIFICATION</scope>
    <source>
        <tissue evidence="4">Leaf</tissue>
    </source>
</reference>
<dbReference type="PANTHER" id="PTHR34808">
    <property type="entry name" value="EXPRESSED PROTEIN"/>
    <property type="match status" value="1"/>
</dbReference>
<proteinExistence type="predicted"/>
<feature type="compositionally biased region" description="Basic and acidic residues" evidence="1">
    <location>
        <begin position="84"/>
        <end position="101"/>
    </location>
</feature>
<keyword evidence="2" id="KW-0732">Signal</keyword>
<keyword evidence="3" id="KW-1185">Reference proteome</keyword>
<protein>
    <submittedName>
        <fullName evidence="4">Uncharacterized protein LOC125316061</fullName>
    </submittedName>
</protein>
<evidence type="ECO:0000313" key="3">
    <source>
        <dbReference type="Proteomes" id="UP000827889"/>
    </source>
</evidence>
<dbReference type="PANTHER" id="PTHR34808:SF2">
    <property type="entry name" value="EXPRESSED PROTEIN"/>
    <property type="match status" value="1"/>
</dbReference>
<gene>
    <name evidence="4" type="primary">LOC125316061</name>
</gene>
<dbReference type="Proteomes" id="UP000827889">
    <property type="component" value="Chromosome 1"/>
</dbReference>
<feature type="region of interest" description="Disordered" evidence="1">
    <location>
        <begin position="82"/>
        <end position="114"/>
    </location>
</feature>
<dbReference type="GeneID" id="125316061"/>